<name>A0A9X9S2N3_METOG</name>
<reference evidence="3" key="1">
    <citation type="submission" date="2022-11" db="EMBL/GenBank/DDBJ databases">
        <title>Complete genome sequence of Methanogenium organophilum DSM 3596.</title>
        <authorList>
            <person name="Chen S.-C."/>
            <person name="Lai S.-J."/>
            <person name="You Y.-T."/>
        </authorList>
    </citation>
    <scope>NUCLEOTIDE SEQUENCE</scope>
    <source>
        <strain evidence="3">DSM 3596</strain>
    </source>
</reference>
<feature type="region of interest" description="Disordered" evidence="1">
    <location>
        <begin position="1064"/>
        <end position="1091"/>
    </location>
</feature>
<dbReference type="GO" id="GO:0003993">
    <property type="term" value="F:acid phosphatase activity"/>
    <property type="evidence" value="ECO:0007669"/>
    <property type="project" value="InterPro"/>
</dbReference>
<evidence type="ECO:0000313" key="4">
    <source>
        <dbReference type="Proteomes" id="UP001163096"/>
    </source>
</evidence>
<feature type="transmembrane region" description="Helical" evidence="2">
    <location>
        <begin position="1098"/>
        <end position="1117"/>
    </location>
</feature>
<keyword evidence="2" id="KW-1133">Transmembrane helix</keyword>
<dbReference type="PROSITE" id="PS00018">
    <property type="entry name" value="EF_HAND_1"/>
    <property type="match status" value="1"/>
</dbReference>
<keyword evidence="4" id="KW-1185">Reference proteome</keyword>
<evidence type="ECO:0008006" key="5">
    <source>
        <dbReference type="Google" id="ProtNLM"/>
    </source>
</evidence>
<gene>
    <name evidence="3" type="ORF">OU421_09690</name>
</gene>
<dbReference type="Proteomes" id="UP001163096">
    <property type="component" value="Chromosome"/>
</dbReference>
<dbReference type="RefSeq" id="WP_268185898.1">
    <property type="nucleotide sequence ID" value="NZ_CP113361.1"/>
</dbReference>
<dbReference type="AlphaFoldDB" id="A0A9X9S2N3"/>
<feature type="compositionally biased region" description="Low complexity" evidence="1">
    <location>
        <begin position="1070"/>
        <end position="1086"/>
    </location>
</feature>
<dbReference type="EMBL" id="CP113361">
    <property type="protein sequence ID" value="WAI00693.1"/>
    <property type="molecule type" value="Genomic_DNA"/>
</dbReference>
<dbReference type="KEGG" id="mou:OU421_09690"/>
<dbReference type="SUPFAM" id="SSF49363">
    <property type="entry name" value="Purple acid phosphatase, N-terminal domain"/>
    <property type="match status" value="1"/>
</dbReference>
<evidence type="ECO:0000313" key="3">
    <source>
        <dbReference type="EMBL" id="WAI00693.1"/>
    </source>
</evidence>
<sequence>MILLLCVTGATAAGAGTLSASDVTDVALGESGVVTYTLTNDFDPKVGTLTYTVYYDETIATAVSAKKIAIGVGPIPDVLENGMAFTITDTDGLANGETDLFNVTFTSNKNDGSSMDLGIVVTNAKDVSLPPTDLKNSIIIANGTFTTRDVVAPVIGPITTPVSVGENFQITGPITEVGGMGTATATIANATYTSPSIPLILTDLGNGAYTYTADVSWPVFENGVVIAVNAVDAAGNVATAQTKTINVVDVGFSNPSPADGSYINIAPTEASVFMSQIDTSTVAMTLGDGSTTTNLVVAIDGDYARGAIPVLGDGIYWVNVTGTDTIASEERYLNWTYTLDTSAPTLDVTITDSDGDGYIEANEVLTFDWAVSSPGISGFKNVEIVDTVTSEVLWSDTNADSSATQNFPAGNRDLSFRAYDNAGNYAAHDFHLYNNYVVWVNSTKIGTIGGLNTEFTSAVDLDLTATSMIELYNGRSVFAPEIGTITRQVRDVGQVTSDTFVTVDNRANATYAGTDTYQELWVYNPTEIIDFEITAPSITRASVVMVEANESYLNELIDSESTSNIDYTQLVKQTAYIFIDDGWTQITVNEDGSFTQDNIVGAPLTVSGDITATLKNSANQVDLSSGFRMSVDSVGFDASTNPPVGDYAVAAIAFDGDRIGGIAVMPVVILETADEGTLSTNTVALDGTFDASFGSDCKYFGVALYRDTVYNATATVDFANLNLDMVTVDLSVGGAATEQLWHNIYITPGAGKYAAVKNGNSLTFDVTGLEAGNYKVVLAGLSNSGTAQAFGVHDVTIGSALNISEIVATPYIYNAGIQWTTNLAANSTVEYGTTVAYGNNVSDASYVLTHNLLISGLSPVTQYHYRIISVDEFGNTAVTPDATFVTLYPGGGGGGGGGSGGSIVTTTPVQEFNTTGYLQTDSSGIVRGPVLINAADGLSFLYIAQGVQALKANGQPVVDITIQPTDDVPPSGSSVFSFAGHAVTLGPSGATFSPAIELTFQLTEEEWNALKDGETFTIKWFNDGTGEWENIQTSVNQATHTVTGKISHFSTFAVFTQSIESLTPAGTEQTPTPTDVPGETPVPTETGGEGTETGGFPWVWVVVVIVLIAVIGGGYYFTQQKKE</sequence>
<keyword evidence="2" id="KW-0812">Transmembrane</keyword>
<dbReference type="InterPro" id="IPR008963">
    <property type="entry name" value="Purple_acid_Pase-like_N"/>
</dbReference>
<dbReference type="InterPro" id="IPR018247">
    <property type="entry name" value="EF_Hand_1_Ca_BS"/>
</dbReference>
<evidence type="ECO:0000256" key="2">
    <source>
        <dbReference type="SAM" id="Phobius"/>
    </source>
</evidence>
<organism evidence="3 4">
    <name type="scientific">Methanogenium organophilum</name>
    <dbReference type="NCBI Taxonomy" id="2199"/>
    <lineage>
        <taxon>Archaea</taxon>
        <taxon>Methanobacteriati</taxon>
        <taxon>Methanobacteriota</taxon>
        <taxon>Stenosarchaea group</taxon>
        <taxon>Methanomicrobia</taxon>
        <taxon>Methanomicrobiales</taxon>
        <taxon>Methanomicrobiaceae</taxon>
        <taxon>Methanogenium</taxon>
    </lineage>
</organism>
<dbReference type="GeneID" id="76835374"/>
<evidence type="ECO:0000256" key="1">
    <source>
        <dbReference type="SAM" id="MobiDB-lite"/>
    </source>
</evidence>
<protein>
    <recommendedName>
        <fullName evidence="5">Fibronectin type-III domain-containing protein</fullName>
    </recommendedName>
</protein>
<dbReference type="GO" id="GO:0046872">
    <property type="term" value="F:metal ion binding"/>
    <property type="evidence" value="ECO:0007669"/>
    <property type="project" value="InterPro"/>
</dbReference>
<accession>A0A9X9S2N3</accession>
<keyword evidence="2" id="KW-0472">Membrane</keyword>
<proteinExistence type="predicted"/>